<accession>A0A6N8U629</accession>
<keyword evidence="3 5" id="KW-0808">Transferase</keyword>
<evidence type="ECO:0000256" key="3">
    <source>
        <dbReference type="ARBA" id="ARBA00022679"/>
    </source>
</evidence>
<dbReference type="CDD" id="cd03354">
    <property type="entry name" value="LbH_SAT"/>
    <property type="match status" value="1"/>
</dbReference>
<dbReference type="EMBL" id="WUUQ01000001">
    <property type="protein sequence ID" value="MXQ72774.1"/>
    <property type="molecule type" value="Genomic_DNA"/>
</dbReference>
<proteinExistence type="inferred from homology"/>
<dbReference type="InterPro" id="IPR005881">
    <property type="entry name" value="Ser_O-AcTrfase"/>
</dbReference>
<dbReference type="InterPro" id="IPR045304">
    <property type="entry name" value="LbH_SAT"/>
</dbReference>
<organism evidence="5 6">
    <name type="scientific">Copranaerobaculum intestinale</name>
    <dbReference type="NCBI Taxonomy" id="2692629"/>
    <lineage>
        <taxon>Bacteria</taxon>
        <taxon>Bacillati</taxon>
        <taxon>Bacillota</taxon>
        <taxon>Erysipelotrichia</taxon>
        <taxon>Erysipelotrichales</taxon>
        <taxon>Erysipelotrichaceae</taxon>
        <taxon>Copranaerobaculum</taxon>
    </lineage>
</organism>
<dbReference type="AlphaFoldDB" id="A0A6N8U629"/>
<dbReference type="Pfam" id="PF00132">
    <property type="entry name" value="Hexapep"/>
    <property type="match status" value="1"/>
</dbReference>
<reference evidence="5 6" key="2">
    <citation type="submission" date="2020-01" db="EMBL/GenBank/DDBJ databases">
        <title>Clostridiaceae sp. nov. isolated from the gut of human by culturomics.</title>
        <authorList>
            <person name="Chang Y."/>
        </authorList>
    </citation>
    <scope>NUCLEOTIDE SEQUENCE [LARGE SCALE GENOMIC DNA]</scope>
    <source>
        <strain evidence="5 6">DONG20-135</strain>
    </source>
</reference>
<evidence type="ECO:0000313" key="6">
    <source>
        <dbReference type="Proteomes" id="UP000434036"/>
    </source>
</evidence>
<evidence type="ECO:0000256" key="4">
    <source>
        <dbReference type="ARBA" id="ARBA00023315"/>
    </source>
</evidence>
<dbReference type="GO" id="GO:0009001">
    <property type="term" value="F:serine O-acetyltransferase activity"/>
    <property type="evidence" value="ECO:0007669"/>
    <property type="project" value="InterPro"/>
</dbReference>
<gene>
    <name evidence="5" type="ORF">GSF08_02280</name>
</gene>
<evidence type="ECO:0000256" key="1">
    <source>
        <dbReference type="ARBA" id="ARBA00007274"/>
    </source>
</evidence>
<dbReference type="RefSeq" id="WP_160624255.1">
    <property type="nucleotide sequence ID" value="NZ_WUUQ01000001.1"/>
</dbReference>
<keyword evidence="6" id="KW-1185">Reference proteome</keyword>
<dbReference type="PIRSF" id="PIRSF000441">
    <property type="entry name" value="CysE"/>
    <property type="match status" value="1"/>
</dbReference>
<dbReference type="PANTHER" id="PTHR42811">
    <property type="entry name" value="SERINE ACETYLTRANSFERASE"/>
    <property type="match status" value="1"/>
</dbReference>
<sequence>MRISKIIKSKWINASIILKRLAKVYLRIVYSCDIPIGLKIGNNVYFAHNALGVVIHRGVIIKDNVKIFQNVTIGTNLGEDDEMLAPVIGNNVIICAGAKIIGHIEIGDNVIIGAGAVVLKNVDSDVIVAGNPAKVIKKR</sequence>
<dbReference type="InterPro" id="IPR011004">
    <property type="entry name" value="Trimer_LpxA-like_sf"/>
</dbReference>
<dbReference type="SUPFAM" id="SSF51161">
    <property type="entry name" value="Trimeric LpxA-like enzymes"/>
    <property type="match status" value="1"/>
</dbReference>
<dbReference type="Gene3D" id="2.160.10.10">
    <property type="entry name" value="Hexapeptide repeat proteins"/>
    <property type="match status" value="1"/>
</dbReference>
<keyword evidence="4" id="KW-0012">Acyltransferase</keyword>
<dbReference type="InterPro" id="IPR001451">
    <property type="entry name" value="Hexapep"/>
</dbReference>
<evidence type="ECO:0000256" key="2">
    <source>
        <dbReference type="ARBA" id="ARBA00018522"/>
    </source>
</evidence>
<comment type="caution">
    <text evidence="5">The sequence shown here is derived from an EMBL/GenBank/DDBJ whole genome shotgun (WGS) entry which is preliminary data.</text>
</comment>
<protein>
    <recommendedName>
        <fullName evidence="2">Serine acetyltransferase</fullName>
    </recommendedName>
</protein>
<evidence type="ECO:0000313" key="5">
    <source>
        <dbReference type="EMBL" id="MXQ72774.1"/>
    </source>
</evidence>
<comment type="similarity">
    <text evidence="1">Belongs to the transferase hexapeptide repeat family.</text>
</comment>
<dbReference type="GO" id="GO:0005737">
    <property type="term" value="C:cytoplasm"/>
    <property type="evidence" value="ECO:0007669"/>
    <property type="project" value="InterPro"/>
</dbReference>
<reference evidence="5 6" key="1">
    <citation type="submission" date="2019-12" db="EMBL/GenBank/DDBJ databases">
        <authorList>
            <person name="Yang R."/>
        </authorList>
    </citation>
    <scope>NUCLEOTIDE SEQUENCE [LARGE SCALE GENOMIC DNA]</scope>
    <source>
        <strain evidence="5 6">DONG20-135</strain>
    </source>
</reference>
<name>A0A6N8U629_9FIRM</name>
<dbReference type="GO" id="GO:0006535">
    <property type="term" value="P:cysteine biosynthetic process from serine"/>
    <property type="evidence" value="ECO:0007669"/>
    <property type="project" value="InterPro"/>
</dbReference>
<dbReference type="Proteomes" id="UP000434036">
    <property type="component" value="Unassembled WGS sequence"/>
</dbReference>